<accession>A0A1H9VKL6</accession>
<sequence length="104" mass="11868">MYSHDYIQKAEFSARIYVNEVLPDNAVNTEGLTTPEVQAISVITQVLQDFAKNSLDDFHYQKPLAAQEAFRLYCAMMSKLLELGIINKKLAEKSIEAFYKNCDL</sequence>
<dbReference type="RefSeq" id="WP_074757740.1">
    <property type="nucleotide sequence ID" value="NZ_FOGJ01000023.1"/>
</dbReference>
<dbReference type="OrthoDB" id="2002733at2"/>
<evidence type="ECO:0000313" key="2">
    <source>
        <dbReference type="Proteomes" id="UP000182584"/>
    </source>
</evidence>
<reference evidence="1 2" key="1">
    <citation type="submission" date="2016-10" db="EMBL/GenBank/DDBJ databases">
        <authorList>
            <person name="de Groot N.N."/>
        </authorList>
    </citation>
    <scope>NUCLEOTIDE SEQUENCE [LARGE SCALE GENOMIC DNA]</scope>
    <source>
        <strain evidence="1 2">AR40</strain>
    </source>
</reference>
<name>A0A1H9VKL6_BUTFI</name>
<organism evidence="1 2">
    <name type="scientific">Butyrivibrio fibrisolvens</name>
    <dbReference type="NCBI Taxonomy" id="831"/>
    <lineage>
        <taxon>Bacteria</taxon>
        <taxon>Bacillati</taxon>
        <taxon>Bacillota</taxon>
        <taxon>Clostridia</taxon>
        <taxon>Lachnospirales</taxon>
        <taxon>Lachnospiraceae</taxon>
        <taxon>Butyrivibrio</taxon>
    </lineage>
</organism>
<protein>
    <submittedName>
        <fullName evidence="1">Uncharacterized protein</fullName>
    </submittedName>
</protein>
<gene>
    <name evidence="1" type="ORF">SAMN04487884_12373</name>
</gene>
<dbReference type="EMBL" id="FOGJ01000023">
    <property type="protein sequence ID" value="SES21887.1"/>
    <property type="molecule type" value="Genomic_DNA"/>
</dbReference>
<dbReference type="AlphaFoldDB" id="A0A1H9VKL6"/>
<dbReference type="Proteomes" id="UP000182584">
    <property type="component" value="Unassembled WGS sequence"/>
</dbReference>
<evidence type="ECO:0000313" key="1">
    <source>
        <dbReference type="EMBL" id="SES21887.1"/>
    </source>
</evidence>
<proteinExistence type="predicted"/>